<feature type="domain" description="Malonyl-CoA:ACP transacylase (MAT)" evidence="7">
    <location>
        <begin position="7"/>
        <end position="302"/>
    </location>
</feature>
<organism evidence="8 9">
    <name type="scientific">Thermatribacter velox</name>
    <dbReference type="NCBI Taxonomy" id="3039681"/>
    <lineage>
        <taxon>Bacteria</taxon>
        <taxon>Pseudomonadati</taxon>
        <taxon>Atribacterota</taxon>
        <taxon>Atribacteria</taxon>
        <taxon>Atribacterales</taxon>
        <taxon>Thermatribacteraceae</taxon>
        <taxon>Thermatribacter</taxon>
    </lineage>
</organism>
<gene>
    <name evidence="8" type="primary">fabD</name>
    <name evidence="8" type="ORF">QBE54_06255</name>
</gene>
<dbReference type="InterPro" id="IPR016036">
    <property type="entry name" value="Malonyl_transacylase_ACP-bd"/>
</dbReference>
<dbReference type="InterPro" id="IPR001227">
    <property type="entry name" value="Ac_transferase_dom_sf"/>
</dbReference>
<protein>
    <recommendedName>
        <fullName evidence="2 6">Malonyl CoA-acyl carrier protein transacylase</fullName>
        <ecNumber evidence="1 6">2.3.1.39</ecNumber>
    </recommendedName>
</protein>
<dbReference type="InterPro" id="IPR016035">
    <property type="entry name" value="Acyl_Trfase/lysoPLipase"/>
</dbReference>
<dbReference type="PIRSF" id="PIRSF000446">
    <property type="entry name" value="Mct"/>
    <property type="match status" value="1"/>
</dbReference>
<dbReference type="NCBIfam" id="TIGR00128">
    <property type="entry name" value="fabD"/>
    <property type="match status" value="1"/>
</dbReference>
<evidence type="ECO:0000313" key="8">
    <source>
        <dbReference type="EMBL" id="WZL75204.1"/>
    </source>
</evidence>
<proteinExistence type="inferred from homology"/>
<comment type="similarity">
    <text evidence="6">Belongs to the fabD family.</text>
</comment>
<evidence type="ECO:0000256" key="4">
    <source>
        <dbReference type="ARBA" id="ARBA00023315"/>
    </source>
</evidence>
<dbReference type="EC" id="2.3.1.39" evidence="1 6"/>
<dbReference type="SMART" id="SM00827">
    <property type="entry name" value="PKS_AT"/>
    <property type="match status" value="1"/>
</dbReference>
<keyword evidence="4 6" id="KW-0012">Acyltransferase</keyword>
<dbReference type="Gene3D" id="3.40.366.10">
    <property type="entry name" value="Malonyl-Coenzyme A Acyl Carrier Protein, domain 2"/>
    <property type="match status" value="1"/>
</dbReference>
<evidence type="ECO:0000256" key="1">
    <source>
        <dbReference type="ARBA" id="ARBA00013258"/>
    </source>
</evidence>
<sequence length="313" mass="35301">MKKSVFLFPGQGSQKVGMISTFLEDFPSQTKKLFETANQICNRDLLKLALEGPEEELSLTYYTQPVILTTSFLIFSILEKHAFEPEVVAGHSLGEYSALACAKSIGFEEAVFLVHQRGKLMQEAVEANTGIMVAIIGLDLEEVEEMVSELLQQGRIEIANINGPDQVVISLEKTLENDLLSRARERGAKRAVTLNVSAPFHSSFMEPAKNKFAAFLENIDFKKPKYTYISNVTAKPVEEPQVIKELLIEQMTSTVRWREIIDYLYHHAYRTFIEVGPGKVLGNLLKKQYPDVRVAFTHTSKNLKELLERGELS</sequence>
<dbReference type="EMBL" id="CP121689">
    <property type="protein sequence ID" value="WZL75204.1"/>
    <property type="molecule type" value="Genomic_DNA"/>
</dbReference>
<reference evidence="8 9" key="1">
    <citation type="submission" date="2023-03" db="EMBL/GenBank/DDBJ databases">
        <title>Novel Species.</title>
        <authorList>
            <person name="Ma S."/>
        </authorList>
    </citation>
    <scope>NUCLEOTIDE SEQUENCE [LARGE SCALE GENOMIC DNA]</scope>
    <source>
        <strain evidence="8 9">B11</strain>
    </source>
</reference>
<evidence type="ECO:0000256" key="6">
    <source>
        <dbReference type="PIRNR" id="PIRNR000446"/>
    </source>
</evidence>
<comment type="catalytic activity">
    <reaction evidence="5 6">
        <text>holo-[ACP] + malonyl-CoA = malonyl-[ACP] + CoA</text>
        <dbReference type="Rhea" id="RHEA:41792"/>
        <dbReference type="Rhea" id="RHEA-COMP:9623"/>
        <dbReference type="Rhea" id="RHEA-COMP:9685"/>
        <dbReference type="ChEBI" id="CHEBI:57287"/>
        <dbReference type="ChEBI" id="CHEBI:57384"/>
        <dbReference type="ChEBI" id="CHEBI:64479"/>
        <dbReference type="ChEBI" id="CHEBI:78449"/>
        <dbReference type="EC" id="2.3.1.39"/>
    </reaction>
</comment>
<dbReference type="Gene3D" id="3.30.70.250">
    <property type="entry name" value="Malonyl-CoA ACP transacylase, ACP-binding"/>
    <property type="match status" value="1"/>
</dbReference>
<dbReference type="SUPFAM" id="SSF55048">
    <property type="entry name" value="Probable ACP-binding domain of malonyl-CoA ACP transacylase"/>
    <property type="match status" value="1"/>
</dbReference>
<dbReference type="InterPro" id="IPR050858">
    <property type="entry name" value="Mal-CoA-ACP_Trans/PKS_FabD"/>
</dbReference>
<dbReference type="InterPro" id="IPR024925">
    <property type="entry name" value="Malonyl_CoA-ACP_transAc"/>
</dbReference>
<dbReference type="InterPro" id="IPR014043">
    <property type="entry name" value="Acyl_transferase_dom"/>
</dbReference>
<accession>A0ABZ2Y882</accession>
<keyword evidence="9" id="KW-1185">Reference proteome</keyword>
<dbReference type="Proteomes" id="UP001461341">
    <property type="component" value="Chromosome"/>
</dbReference>
<dbReference type="PANTHER" id="PTHR42681">
    <property type="entry name" value="MALONYL-COA-ACYL CARRIER PROTEIN TRANSACYLASE, MITOCHONDRIAL"/>
    <property type="match status" value="1"/>
</dbReference>
<evidence type="ECO:0000256" key="2">
    <source>
        <dbReference type="ARBA" id="ARBA00018953"/>
    </source>
</evidence>
<dbReference type="GO" id="GO:0004314">
    <property type="term" value="F:[acyl-carrier-protein] S-malonyltransferase activity"/>
    <property type="evidence" value="ECO:0007669"/>
    <property type="project" value="UniProtKB-EC"/>
</dbReference>
<evidence type="ECO:0000256" key="5">
    <source>
        <dbReference type="ARBA" id="ARBA00048462"/>
    </source>
</evidence>
<evidence type="ECO:0000313" key="9">
    <source>
        <dbReference type="Proteomes" id="UP001461341"/>
    </source>
</evidence>
<dbReference type="InterPro" id="IPR004410">
    <property type="entry name" value="Malonyl_CoA-ACP_transAc_FabD"/>
</dbReference>
<name>A0ABZ2Y882_9BACT</name>
<dbReference type="Pfam" id="PF00698">
    <property type="entry name" value="Acyl_transf_1"/>
    <property type="match status" value="1"/>
</dbReference>
<keyword evidence="3 6" id="KW-0808">Transferase</keyword>
<dbReference type="RefSeq" id="WP_369017350.1">
    <property type="nucleotide sequence ID" value="NZ_CP121689.1"/>
</dbReference>
<evidence type="ECO:0000256" key="3">
    <source>
        <dbReference type="ARBA" id="ARBA00022679"/>
    </source>
</evidence>
<evidence type="ECO:0000259" key="7">
    <source>
        <dbReference type="SMART" id="SM00827"/>
    </source>
</evidence>
<dbReference type="SUPFAM" id="SSF52151">
    <property type="entry name" value="FabD/lysophospholipase-like"/>
    <property type="match status" value="1"/>
</dbReference>
<dbReference type="PANTHER" id="PTHR42681:SF1">
    <property type="entry name" value="MALONYL-COA-ACYL CARRIER PROTEIN TRANSACYLASE, MITOCHONDRIAL"/>
    <property type="match status" value="1"/>
</dbReference>